<evidence type="ECO:0000256" key="1">
    <source>
        <dbReference type="SAM" id="MobiDB-lite"/>
    </source>
</evidence>
<dbReference type="PANTHER" id="PTHR10694:SF7">
    <property type="entry name" value="[HISTONE H3]-TRIMETHYL-L-LYSINE(9) DEMETHYLASE"/>
    <property type="match status" value="1"/>
</dbReference>
<comment type="caution">
    <text evidence="4">The sequence shown here is derived from an EMBL/GenBank/DDBJ whole genome shotgun (WGS) entry which is preliminary data.</text>
</comment>
<dbReference type="GO" id="GO:0005634">
    <property type="term" value="C:nucleus"/>
    <property type="evidence" value="ECO:0007669"/>
    <property type="project" value="TreeGrafter"/>
</dbReference>
<evidence type="ECO:0000259" key="2">
    <source>
        <dbReference type="PROSITE" id="PS51183"/>
    </source>
</evidence>
<dbReference type="InParanoid" id="A0A0V0QRF0"/>
<evidence type="ECO:0000313" key="5">
    <source>
        <dbReference type="Proteomes" id="UP000054937"/>
    </source>
</evidence>
<accession>A0A0V0QRF0</accession>
<dbReference type="AlphaFoldDB" id="A0A0V0QRF0"/>
<dbReference type="Pfam" id="PF02375">
    <property type="entry name" value="JmjN"/>
    <property type="match status" value="1"/>
</dbReference>
<dbReference type="Proteomes" id="UP000054937">
    <property type="component" value="Unassembled WGS sequence"/>
</dbReference>
<feature type="compositionally biased region" description="Basic and acidic residues" evidence="1">
    <location>
        <begin position="502"/>
        <end position="513"/>
    </location>
</feature>
<evidence type="ECO:0008006" key="6">
    <source>
        <dbReference type="Google" id="ProtNLM"/>
    </source>
</evidence>
<dbReference type="PANTHER" id="PTHR10694">
    <property type="entry name" value="LYSINE-SPECIFIC DEMETHYLASE"/>
    <property type="match status" value="1"/>
</dbReference>
<evidence type="ECO:0000313" key="4">
    <source>
        <dbReference type="EMBL" id="KRX04852.1"/>
    </source>
</evidence>
<feature type="region of interest" description="Disordered" evidence="1">
    <location>
        <begin position="409"/>
        <end position="435"/>
    </location>
</feature>
<dbReference type="Gene3D" id="2.60.120.650">
    <property type="entry name" value="Cupin"/>
    <property type="match status" value="1"/>
</dbReference>
<dbReference type="OMA" id="YECIHIM"/>
<dbReference type="GO" id="GO:0051864">
    <property type="term" value="F:histone H3K36 demethylase activity"/>
    <property type="evidence" value="ECO:0007669"/>
    <property type="project" value="TreeGrafter"/>
</dbReference>
<name>A0A0V0QRF0_PSEPJ</name>
<dbReference type="SUPFAM" id="SSF51197">
    <property type="entry name" value="Clavaminate synthase-like"/>
    <property type="match status" value="1"/>
</dbReference>
<dbReference type="PROSITE" id="PS51183">
    <property type="entry name" value="JMJN"/>
    <property type="match status" value="1"/>
</dbReference>
<feature type="region of interest" description="Disordered" evidence="1">
    <location>
        <begin position="481"/>
        <end position="533"/>
    </location>
</feature>
<dbReference type="OrthoDB" id="9547406at2759"/>
<dbReference type="GO" id="GO:0010468">
    <property type="term" value="P:regulation of gene expression"/>
    <property type="evidence" value="ECO:0007669"/>
    <property type="project" value="TreeGrafter"/>
</dbReference>
<gene>
    <name evidence="4" type="ORF">PPERSA_06486</name>
</gene>
<dbReference type="InterPro" id="IPR003347">
    <property type="entry name" value="JmjC_dom"/>
</dbReference>
<keyword evidence="5" id="KW-1185">Reference proteome</keyword>
<sequence>MLDSIEIQEAPSVYPTLEDMSDFQKYTQQLEKLYSKDFGMVKVVAPKDYCPRKQDYTTSIEHLQIPSPIEQNLHGKGGIYECLHLIKKSLQIKEFVKRSAKIQPNIEGKTSLEVEKLFWKNASFSPPIYGADFQKSLFDQGCIWNLCELDTILKKGVSQALSGVTEPYLYVGQWKSLFAWHKEDYDLGAINYLHYGQPKFWYCVSSDNGHLLEKCAKLYFQESFTKCSEFLRHKTGIINPYIIKKKFPEIKISKIQHNPREFIIIFNGAYHHGFNFGYNIAESVNFATNSWLTEHFLKANKQCLCNKGVVRMNHMEFYDNIVKNHPELKNQPFIKKFHELLIQGGFDKQKDYLQKLLEEKQSEQIEEQQQQNTNETIINQHHHTSDENSLSDSTIKKNEKEIKIISKKIDKKRVNAKKNQNKEKKQQNLKNNLLLKAKTKKDQDIDLKQKDVEKYEIELNQENKIILKKNQKTEIQLTKKIKKQENKHKNNQKIKKQKKKEKKDEDIRNKSEESLQMSFMEKSNDIMSEDLTDNQIQEYLPKNDYNMFQTFQR</sequence>
<dbReference type="Pfam" id="PF02373">
    <property type="entry name" value="JmjC"/>
    <property type="match status" value="1"/>
</dbReference>
<dbReference type="PROSITE" id="PS51184">
    <property type="entry name" value="JMJC"/>
    <property type="match status" value="1"/>
</dbReference>
<reference evidence="4 5" key="1">
    <citation type="journal article" date="2015" name="Sci. Rep.">
        <title>Genome of the facultative scuticociliatosis pathogen Pseudocohnilembus persalinus provides insight into its virulence through horizontal gene transfer.</title>
        <authorList>
            <person name="Xiong J."/>
            <person name="Wang G."/>
            <person name="Cheng J."/>
            <person name="Tian M."/>
            <person name="Pan X."/>
            <person name="Warren A."/>
            <person name="Jiang C."/>
            <person name="Yuan D."/>
            <person name="Miao W."/>
        </authorList>
    </citation>
    <scope>NUCLEOTIDE SEQUENCE [LARGE SCALE GENOMIC DNA]</scope>
    <source>
        <strain evidence="4">36N120E</strain>
    </source>
</reference>
<proteinExistence type="predicted"/>
<dbReference type="GO" id="GO:0000785">
    <property type="term" value="C:chromatin"/>
    <property type="evidence" value="ECO:0007669"/>
    <property type="project" value="TreeGrafter"/>
</dbReference>
<feature type="domain" description="JmjN" evidence="2">
    <location>
        <begin position="10"/>
        <end position="52"/>
    </location>
</feature>
<protein>
    <recommendedName>
        <fullName evidence="6">JmjC domain-containing protein</fullName>
    </recommendedName>
</protein>
<dbReference type="SMART" id="SM00558">
    <property type="entry name" value="JmjC"/>
    <property type="match status" value="1"/>
</dbReference>
<feature type="domain" description="JmjC" evidence="3">
    <location>
        <begin position="138"/>
        <end position="303"/>
    </location>
</feature>
<dbReference type="InterPro" id="IPR003349">
    <property type="entry name" value="JmjN"/>
</dbReference>
<feature type="compositionally biased region" description="Basic residues" evidence="1">
    <location>
        <begin position="489"/>
        <end position="501"/>
    </location>
</feature>
<organism evidence="4 5">
    <name type="scientific">Pseudocohnilembus persalinus</name>
    <name type="common">Ciliate</name>
    <dbReference type="NCBI Taxonomy" id="266149"/>
    <lineage>
        <taxon>Eukaryota</taxon>
        <taxon>Sar</taxon>
        <taxon>Alveolata</taxon>
        <taxon>Ciliophora</taxon>
        <taxon>Intramacronucleata</taxon>
        <taxon>Oligohymenophorea</taxon>
        <taxon>Scuticociliatia</taxon>
        <taxon>Philasterida</taxon>
        <taxon>Pseudocohnilembidae</taxon>
        <taxon>Pseudocohnilembus</taxon>
    </lineage>
</organism>
<dbReference type="EMBL" id="LDAU01000110">
    <property type="protein sequence ID" value="KRX04852.1"/>
    <property type="molecule type" value="Genomic_DNA"/>
</dbReference>
<dbReference type="GO" id="GO:0032454">
    <property type="term" value="F:histone H3K9 demethylase activity"/>
    <property type="evidence" value="ECO:0007669"/>
    <property type="project" value="TreeGrafter"/>
</dbReference>
<dbReference type="SMART" id="SM00545">
    <property type="entry name" value="JmjN"/>
    <property type="match status" value="1"/>
</dbReference>
<evidence type="ECO:0000259" key="3">
    <source>
        <dbReference type="PROSITE" id="PS51184"/>
    </source>
</evidence>